<dbReference type="InterPro" id="IPR008792">
    <property type="entry name" value="PQQD"/>
</dbReference>
<gene>
    <name evidence="1" type="ORF">OO014_10510</name>
</gene>
<dbReference type="EMBL" id="JAPFQL010000040">
    <property type="protein sequence ID" value="MDC5697692.1"/>
    <property type="molecule type" value="Genomic_DNA"/>
</dbReference>
<evidence type="ECO:0000313" key="2">
    <source>
        <dbReference type="Proteomes" id="UP001150259"/>
    </source>
</evidence>
<reference evidence="1 2" key="1">
    <citation type="submission" date="2022-11" db="EMBL/GenBank/DDBJ databases">
        <title>Anaerobic phenanthrene biodegradation by a DNRA strain PheN6.</title>
        <authorList>
            <person name="Zhang Z."/>
        </authorList>
    </citation>
    <scope>NUCLEOTIDE SEQUENCE [LARGE SCALE GENOMIC DNA]</scope>
    <source>
        <strain evidence="1 2">PheN6</strain>
    </source>
</reference>
<sequence>MTSPAAYGPAPDVGRVDADELTYVARLPEGPALVLAESAAVIWAEASEGGSLEQIVERVADAFALPPHAIEADVTAFVAQLVALGLIVRTDT</sequence>
<dbReference type="Gene3D" id="1.10.10.1150">
    <property type="entry name" value="Coenzyme PQQ synthesis protein D (PqqD)"/>
    <property type="match status" value="1"/>
</dbReference>
<comment type="caution">
    <text evidence="1">The sequence shown here is derived from an EMBL/GenBank/DDBJ whole genome shotgun (WGS) entry which is preliminary data.</text>
</comment>
<evidence type="ECO:0000313" key="1">
    <source>
        <dbReference type="EMBL" id="MDC5697692.1"/>
    </source>
</evidence>
<dbReference type="Proteomes" id="UP001150259">
    <property type="component" value="Unassembled WGS sequence"/>
</dbReference>
<dbReference type="InterPro" id="IPR041881">
    <property type="entry name" value="PqqD_sf"/>
</dbReference>
<proteinExistence type="predicted"/>
<organism evidence="1 2">
    <name type="scientific">Intrasporangium calvum</name>
    <dbReference type="NCBI Taxonomy" id="53358"/>
    <lineage>
        <taxon>Bacteria</taxon>
        <taxon>Bacillati</taxon>
        <taxon>Actinomycetota</taxon>
        <taxon>Actinomycetes</taxon>
        <taxon>Micrococcales</taxon>
        <taxon>Intrasporangiaceae</taxon>
        <taxon>Intrasporangium</taxon>
    </lineage>
</organism>
<dbReference type="Pfam" id="PF05402">
    <property type="entry name" value="PqqD"/>
    <property type="match status" value="1"/>
</dbReference>
<accession>A0ABT5GHG5</accession>
<protein>
    <submittedName>
        <fullName evidence="1">PqqD family protein</fullName>
    </submittedName>
</protein>
<dbReference type="RefSeq" id="WP_272462268.1">
    <property type="nucleotide sequence ID" value="NZ_JAPFQL010000040.1"/>
</dbReference>
<keyword evidence="2" id="KW-1185">Reference proteome</keyword>
<name>A0ABT5GHG5_9MICO</name>